<accession>A0ABQ0CIP0</accession>
<name>A0ABQ0CIP0_9HYPO</name>
<proteinExistence type="predicted"/>
<organism evidence="2 3">
    <name type="scientific">Epichloe bromicola</name>
    <dbReference type="NCBI Taxonomy" id="79588"/>
    <lineage>
        <taxon>Eukaryota</taxon>
        <taxon>Fungi</taxon>
        <taxon>Dikarya</taxon>
        <taxon>Ascomycota</taxon>
        <taxon>Pezizomycotina</taxon>
        <taxon>Sordariomycetes</taxon>
        <taxon>Hypocreomycetidae</taxon>
        <taxon>Hypocreales</taxon>
        <taxon>Clavicipitaceae</taxon>
        <taxon>Epichloe</taxon>
    </lineage>
</organism>
<dbReference type="Proteomes" id="UP001562357">
    <property type="component" value="Unassembled WGS sequence"/>
</dbReference>
<dbReference type="Gene3D" id="2.40.350.20">
    <property type="match status" value="1"/>
</dbReference>
<feature type="signal peptide" evidence="1">
    <location>
        <begin position="1"/>
        <end position="20"/>
    </location>
</feature>
<keyword evidence="1" id="KW-0732">Signal</keyword>
<evidence type="ECO:0000256" key="1">
    <source>
        <dbReference type="SAM" id="SignalP"/>
    </source>
</evidence>
<gene>
    <name evidence="2" type="primary">g1707</name>
    <name evidence="2" type="ORF">EsDP_00001707</name>
</gene>
<protein>
    <recommendedName>
        <fullName evidence="4">AA1-like domain-containing protein</fullName>
    </recommendedName>
</protein>
<keyword evidence="3" id="KW-1185">Reference proteome</keyword>
<comment type="caution">
    <text evidence="2">The sequence shown here is derived from an EMBL/GenBank/DDBJ whole genome shotgun (WGS) entry which is preliminary data.</text>
</comment>
<dbReference type="EMBL" id="BAAFGZ010000039">
    <property type="protein sequence ID" value="GAB0133295.1"/>
    <property type="molecule type" value="Genomic_DNA"/>
</dbReference>
<reference evidence="3" key="1">
    <citation type="submission" date="2024-06" db="EMBL/GenBank/DDBJ databases">
        <title>Draft Genome Sequences of Epichloe bromicola Strains Isolated from Elymus ciliaris.</title>
        <authorList>
            <consortium name="Epichloe bromicola genome sequencing consortium"/>
            <person name="Miura A."/>
            <person name="Imano S."/>
            <person name="Ashida A."/>
            <person name="Sato I."/>
            <person name="Chiba S."/>
            <person name="Tanaka A."/>
            <person name="Camagna M."/>
            <person name="Takemoto D."/>
        </authorList>
    </citation>
    <scope>NUCLEOTIDE SEQUENCE [LARGE SCALE GENOMIC DNA]</scope>
    <source>
        <strain evidence="3">DP</strain>
    </source>
</reference>
<feature type="chain" id="PRO_5047399014" description="AA1-like domain-containing protein" evidence="1">
    <location>
        <begin position="21"/>
        <end position="168"/>
    </location>
</feature>
<evidence type="ECO:0000313" key="2">
    <source>
        <dbReference type="EMBL" id="GAB0133295.1"/>
    </source>
</evidence>
<evidence type="ECO:0000313" key="3">
    <source>
        <dbReference type="Proteomes" id="UP001562357"/>
    </source>
</evidence>
<evidence type="ECO:0008006" key="4">
    <source>
        <dbReference type="Google" id="ProtNLM"/>
    </source>
</evidence>
<sequence>MRYSTSLGLVAASLVSAALAGGENIRIEKLAIHKHKVNHADNEGIIDTVGFKLSGLDADGLSCAVRNPDFPEPIRRTTCGNSNYQFQLTRGTDSDYGIRIYYGEAYVLQPPHPPHPPHPLVMIPIRQHADANFSFRSGFSDVRTSCIRGRRPQEEMCLQEEPFVLISI</sequence>